<gene>
    <name evidence="1" type="ORF">GAO09_05050</name>
</gene>
<evidence type="ECO:0000313" key="2">
    <source>
        <dbReference type="Proteomes" id="UP000435138"/>
    </source>
</evidence>
<dbReference type="RefSeq" id="WP_153352961.1">
    <property type="nucleotide sequence ID" value="NZ_JAYKOO010000007.1"/>
</dbReference>
<name>A0A6A8A3V0_9HYPH</name>
<accession>A0A6A8A3V0</accession>
<keyword evidence="2" id="KW-1185">Reference proteome</keyword>
<proteinExistence type="predicted"/>
<dbReference type="EMBL" id="WIXI01000032">
    <property type="protein sequence ID" value="MQY45429.1"/>
    <property type="molecule type" value="Genomic_DNA"/>
</dbReference>
<comment type="caution">
    <text evidence="1">The sequence shown here is derived from an EMBL/GenBank/DDBJ whole genome shotgun (WGS) entry which is preliminary data.</text>
</comment>
<dbReference type="Proteomes" id="UP000435138">
    <property type="component" value="Unassembled WGS sequence"/>
</dbReference>
<reference evidence="1 2" key="1">
    <citation type="submission" date="2019-11" db="EMBL/GenBank/DDBJ databases">
        <title>Genome analysis of Rhizobacterium cereale a novel genus and species isolated from maize roots in North Spain.</title>
        <authorList>
            <person name="Menendez E."/>
            <person name="Flores-Felix J.D."/>
            <person name="Ramirez-Bahena M.-H."/>
            <person name="Igual J.M."/>
            <person name="Garcia-Fraile P."/>
            <person name="Peix A."/>
            <person name="Velazquez E."/>
        </authorList>
    </citation>
    <scope>NUCLEOTIDE SEQUENCE [LARGE SCALE GENOMIC DNA]</scope>
    <source>
        <strain evidence="1 2">RZME27</strain>
    </source>
</reference>
<protein>
    <submittedName>
        <fullName evidence="1">Uncharacterized protein</fullName>
    </submittedName>
</protein>
<sequence>MPFASNDIIDSKDLSFLHEVLTEVCRERDIAPGSPEEKAVADQLINWFLFGIRNGDELKSMLDPMIGPETAATGT</sequence>
<evidence type="ECO:0000313" key="1">
    <source>
        <dbReference type="EMBL" id="MQY45429.1"/>
    </source>
</evidence>
<dbReference type="AlphaFoldDB" id="A0A6A8A3V0"/>
<organism evidence="1 2">
    <name type="scientific">Endobacterium cereale</name>
    <dbReference type="NCBI Taxonomy" id="2663029"/>
    <lineage>
        <taxon>Bacteria</taxon>
        <taxon>Pseudomonadati</taxon>
        <taxon>Pseudomonadota</taxon>
        <taxon>Alphaproteobacteria</taxon>
        <taxon>Hyphomicrobiales</taxon>
        <taxon>Rhizobiaceae</taxon>
        <taxon>Endobacterium</taxon>
    </lineage>
</organism>